<feature type="domain" description="PWWP" evidence="14">
    <location>
        <begin position="281"/>
        <end position="344"/>
    </location>
</feature>
<dbReference type="InterPro" id="IPR046341">
    <property type="entry name" value="SET_dom_sf"/>
</dbReference>
<feature type="domain" description="PHD-type" evidence="16">
    <location>
        <begin position="649"/>
        <end position="774"/>
    </location>
</feature>
<keyword evidence="5" id="KW-0479">Metal-binding</keyword>
<reference evidence="17 18" key="1">
    <citation type="journal article" date="2020" name="IScience">
        <title>Genome Sequencing of the Endangered Kingdonia uniflora (Circaeasteraceae, Ranunculales) Reveals Potential Mechanisms of Evolutionary Specialization.</title>
        <authorList>
            <person name="Sun Y."/>
            <person name="Deng T."/>
            <person name="Zhang A."/>
            <person name="Moore M.J."/>
            <person name="Landis J.B."/>
            <person name="Lin N."/>
            <person name="Zhang H."/>
            <person name="Zhang X."/>
            <person name="Huang J."/>
            <person name="Zhang X."/>
            <person name="Sun H."/>
            <person name="Wang H."/>
        </authorList>
    </citation>
    <scope>NUCLEOTIDE SEQUENCE [LARGE SCALE GENOMIC DNA]</scope>
    <source>
        <strain evidence="17">TB1705</strain>
        <tissue evidence="17">Leaf</tissue>
    </source>
</reference>
<sequence length="1055" mass="119927">MMDLPLQRIKLEEVELEEIGEVGVIEPQTDTPKRYLSLDYVYSSTNPCVNASGSMSKKVTARKLIDPFKDRQVFVVEKKTLSPLKVYTRRVKKTRGLGEGVMVEGGSSVGEFEVKVKMEEREEKEVWNCEVVKLGDGLSGCSTSEGSKLKRKRKRKGNDDGEEGNLHVKKWVELSLEDVDPNRFVGLRCKVYWPLDDDWYTGCIDGYNKETRKHHVKYEDGDDESRVLSNERIKFHISREEMQLLNLRLTSGTNKDVNNGIDYDEMLILAASYDDCPELGAGDIIWAKISGHATWPAVVVKESSFGVRKSLKQTQGERSFPVQFFGTHDFARINTKQAVSFLKGLHISLHLKCKQPRFRRSLEEAIMYLSEQKLPNRMLRLQNGVETDHSASSSGEDDEIIASDNYIGAEEARRISKCINACPFEIGDLQVISLGKIVRDSEYFHKEQHIWPEGYTAVRKFMSITDSSISTSYKMEVIRDPESKFRPLFRITVDDGGEFKGSTPAACWDKIYRRIRKMLRNSSNGLHGEGQADILGKSGSHMFGFSNPKVFKLIQELSYCRSSSVHSTCNLTSRGSQDLPLGYRPVCVELKDLDKCNICHMDEEYENNVFLQCDKCRMTVHARCYGELEPVDGVLWLCNLCRPGALQASPLCCLCPVSGGAMKPTTDQRWAHLACAIWIPETCFVDIKRMEPIDGLSRISKDRWKLLCSICGVSYGACIQCSNNTCRVAYHPLCARAAGLCVELEDEDKLHLMTFDEDDENQCIRLLSFCKKHRRPSNERSPVDKKIWPIAGHCTDYTPPINPSGCARSEPYNFLGRRGRKEPEALAAASLKRLFVENRPYLVSGYCQNGNLDSASSNNELEKLKTSELETPESMNSMAEKYKYMRVTFRKRLAFGKSGIHGFGIFAKHPHRAGDMVIEYTGELVRPSVADRREHCIYNSLVGAGTYMFRIDDERVVDATRAGSIAHLINHSCEPNCYSRVVSVHGDKHIIIFAKRDIKKWEELTYDYRFFSIDEQLACYCGYPRCRGVVNDVDTEEQVAKLLVPRNKLIDWRRK</sequence>
<evidence type="ECO:0000256" key="7">
    <source>
        <dbReference type="ARBA" id="ARBA00022833"/>
    </source>
</evidence>
<evidence type="ECO:0000313" key="17">
    <source>
        <dbReference type="EMBL" id="KAF6145841.1"/>
    </source>
</evidence>
<feature type="domain" description="Post-SET" evidence="15">
    <location>
        <begin position="1015"/>
        <end position="1031"/>
    </location>
</feature>
<evidence type="ECO:0000256" key="8">
    <source>
        <dbReference type="ARBA" id="ARBA00022853"/>
    </source>
</evidence>
<dbReference type="SUPFAM" id="SSF82199">
    <property type="entry name" value="SET domain"/>
    <property type="match status" value="1"/>
</dbReference>
<evidence type="ECO:0000313" key="18">
    <source>
        <dbReference type="Proteomes" id="UP000541444"/>
    </source>
</evidence>
<comment type="caution">
    <text evidence="17">The sequence shown here is derived from an EMBL/GenBank/DDBJ whole genome shotgun (WGS) entry which is preliminary data.</text>
</comment>
<dbReference type="Pfam" id="PF05964">
    <property type="entry name" value="FYRN"/>
    <property type="match status" value="1"/>
</dbReference>
<dbReference type="Pfam" id="PF00856">
    <property type="entry name" value="SET"/>
    <property type="match status" value="1"/>
</dbReference>
<dbReference type="Proteomes" id="UP000541444">
    <property type="component" value="Unassembled WGS sequence"/>
</dbReference>
<keyword evidence="7" id="KW-0862">Zinc</keyword>
<dbReference type="PROSITE" id="PS50280">
    <property type="entry name" value="SET"/>
    <property type="match status" value="1"/>
</dbReference>
<keyword evidence="3" id="KW-0808">Transferase</keyword>
<dbReference type="Pfam" id="PF05965">
    <property type="entry name" value="FYRC"/>
    <property type="match status" value="1"/>
</dbReference>
<dbReference type="InterPro" id="IPR011011">
    <property type="entry name" value="Znf_FYVE_PHD"/>
</dbReference>
<dbReference type="InterPro" id="IPR041956">
    <property type="entry name" value="ATX1/2_ePHD"/>
</dbReference>
<dbReference type="InterPro" id="IPR013083">
    <property type="entry name" value="Znf_RING/FYVE/PHD"/>
</dbReference>
<evidence type="ECO:0000259" key="12">
    <source>
        <dbReference type="PROSITE" id="PS50016"/>
    </source>
</evidence>
<dbReference type="SMART" id="SM00293">
    <property type="entry name" value="PWWP"/>
    <property type="match status" value="1"/>
</dbReference>
<feature type="region of interest" description="Disordered" evidence="11">
    <location>
        <begin position="140"/>
        <end position="163"/>
    </location>
</feature>
<feature type="domain" description="PHD-type" evidence="12">
    <location>
        <begin position="593"/>
        <end position="644"/>
    </location>
</feature>
<dbReference type="GO" id="GO:0140993">
    <property type="term" value="F:histone modifying activity"/>
    <property type="evidence" value="ECO:0007669"/>
    <property type="project" value="UniProtKB-ARBA"/>
</dbReference>
<dbReference type="InterPro" id="IPR001965">
    <property type="entry name" value="Znf_PHD"/>
</dbReference>
<dbReference type="InterPro" id="IPR003616">
    <property type="entry name" value="Post-SET_dom"/>
</dbReference>
<dbReference type="InterPro" id="IPR000313">
    <property type="entry name" value="PWWP_dom"/>
</dbReference>
<organism evidence="17 18">
    <name type="scientific">Kingdonia uniflora</name>
    <dbReference type="NCBI Taxonomy" id="39325"/>
    <lineage>
        <taxon>Eukaryota</taxon>
        <taxon>Viridiplantae</taxon>
        <taxon>Streptophyta</taxon>
        <taxon>Embryophyta</taxon>
        <taxon>Tracheophyta</taxon>
        <taxon>Spermatophyta</taxon>
        <taxon>Magnoliopsida</taxon>
        <taxon>Ranunculales</taxon>
        <taxon>Circaeasteraceae</taxon>
        <taxon>Kingdonia</taxon>
    </lineage>
</organism>
<dbReference type="Gene3D" id="2.30.30.140">
    <property type="match status" value="2"/>
</dbReference>
<dbReference type="PROSITE" id="PS51542">
    <property type="entry name" value="FYRN"/>
    <property type="match status" value="1"/>
</dbReference>
<dbReference type="FunFam" id="3.30.40.10:FF:000293">
    <property type="entry name" value="Histone-lysine N-methyltransferase"/>
    <property type="match status" value="1"/>
</dbReference>
<dbReference type="InterPro" id="IPR019787">
    <property type="entry name" value="Znf_PHD-finger"/>
</dbReference>
<dbReference type="CDD" id="cd20142">
    <property type="entry name" value="PWWP_AtATX1-like"/>
    <property type="match status" value="1"/>
</dbReference>
<dbReference type="CDD" id="cd15494">
    <property type="entry name" value="PHD_ATX1_2_like"/>
    <property type="match status" value="1"/>
</dbReference>
<dbReference type="InterPro" id="IPR050701">
    <property type="entry name" value="Histone_Mod_Regulator"/>
</dbReference>
<evidence type="ECO:0000259" key="16">
    <source>
        <dbReference type="PROSITE" id="PS51805"/>
    </source>
</evidence>
<evidence type="ECO:0000256" key="11">
    <source>
        <dbReference type="SAM" id="MobiDB-lite"/>
    </source>
</evidence>
<dbReference type="SMART" id="SM00317">
    <property type="entry name" value="SET"/>
    <property type="match status" value="1"/>
</dbReference>
<dbReference type="SMART" id="SM00249">
    <property type="entry name" value="PHD"/>
    <property type="match status" value="2"/>
</dbReference>
<dbReference type="GO" id="GO:0005634">
    <property type="term" value="C:nucleus"/>
    <property type="evidence" value="ECO:0007669"/>
    <property type="project" value="UniProtKB-SubCell"/>
</dbReference>
<keyword evidence="6 10" id="KW-0863">Zinc-finger</keyword>
<dbReference type="CDD" id="cd10518">
    <property type="entry name" value="SET_SETD1-like"/>
    <property type="match status" value="1"/>
</dbReference>
<dbReference type="PROSITE" id="PS50812">
    <property type="entry name" value="PWWP"/>
    <property type="match status" value="1"/>
</dbReference>
<dbReference type="Gene3D" id="3.30.160.360">
    <property type="match status" value="1"/>
</dbReference>
<gene>
    <name evidence="17" type="ORF">GIB67_028836</name>
</gene>
<evidence type="ECO:0000256" key="1">
    <source>
        <dbReference type="ARBA" id="ARBA00004123"/>
    </source>
</evidence>
<evidence type="ECO:0008006" key="19">
    <source>
        <dbReference type="Google" id="ProtNLM"/>
    </source>
</evidence>
<dbReference type="Gene3D" id="3.30.40.10">
    <property type="entry name" value="Zinc/RING finger domain, C3HC4 (zinc finger)"/>
    <property type="match status" value="2"/>
</dbReference>
<evidence type="ECO:0000259" key="15">
    <source>
        <dbReference type="PROSITE" id="PS50868"/>
    </source>
</evidence>
<protein>
    <recommendedName>
        <fullName evidence="19">Histone-lysine N-methyltransferase ATX2</fullName>
    </recommendedName>
</protein>
<evidence type="ECO:0000256" key="5">
    <source>
        <dbReference type="ARBA" id="ARBA00022723"/>
    </source>
</evidence>
<dbReference type="InterPro" id="IPR003888">
    <property type="entry name" value="FYrich_N"/>
</dbReference>
<evidence type="ECO:0000256" key="6">
    <source>
        <dbReference type="ARBA" id="ARBA00022771"/>
    </source>
</evidence>
<evidence type="ECO:0000256" key="9">
    <source>
        <dbReference type="ARBA" id="ARBA00023242"/>
    </source>
</evidence>
<comment type="subcellular location">
    <subcellularLocation>
        <location evidence="1">Nucleus</location>
    </subcellularLocation>
</comment>
<dbReference type="PROSITE" id="PS51805">
    <property type="entry name" value="EPHD"/>
    <property type="match status" value="1"/>
</dbReference>
<evidence type="ECO:0000256" key="10">
    <source>
        <dbReference type="PROSITE-ProRule" id="PRU00146"/>
    </source>
</evidence>
<keyword evidence="18" id="KW-1185">Reference proteome</keyword>
<proteinExistence type="predicted"/>
<dbReference type="PANTHER" id="PTHR13793">
    <property type="entry name" value="PHD FINGER PROTEINS"/>
    <property type="match status" value="1"/>
</dbReference>
<keyword evidence="2" id="KW-0489">Methyltransferase</keyword>
<evidence type="ECO:0000259" key="14">
    <source>
        <dbReference type="PROSITE" id="PS50812"/>
    </source>
</evidence>
<evidence type="ECO:0000256" key="2">
    <source>
        <dbReference type="ARBA" id="ARBA00022603"/>
    </source>
</evidence>
<dbReference type="SUPFAM" id="SSF63748">
    <property type="entry name" value="Tudor/PWWP/MBT"/>
    <property type="match status" value="2"/>
</dbReference>
<dbReference type="CDD" id="cd15662">
    <property type="entry name" value="ePHD_ATX1_2_like"/>
    <property type="match status" value="1"/>
</dbReference>
<dbReference type="Gene3D" id="2.170.270.10">
    <property type="entry name" value="SET domain"/>
    <property type="match status" value="1"/>
</dbReference>
<dbReference type="PROSITE" id="PS01359">
    <property type="entry name" value="ZF_PHD_1"/>
    <property type="match status" value="1"/>
</dbReference>
<dbReference type="PROSITE" id="PS50868">
    <property type="entry name" value="POST_SET"/>
    <property type="match status" value="1"/>
</dbReference>
<dbReference type="GO" id="GO:0008168">
    <property type="term" value="F:methyltransferase activity"/>
    <property type="evidence" value="ECO:0007669"/>
    <property type="project" value="UniProtKB-KW"/>
</dbReference>
<accession>A0A7J7LT46</accession>
<dbReference type="Pfam" id="PF00855">
    <property type="entry name" value="PWWP"/>
    <property type="match status" value="1"/>
</dbReference>
<evidence type="ECO:0000259" key="13">
    <source>
        <dbReference type="PROSITE" id="PS50280"/>
    </source>
</evidence>
<dbReference type="InterPro" id="IPR019786">
    <property type="entry name" value="Zinc_finger_PHD-type_CS"/>
</dbReference>
<dbReference type="SMART" id="SM00541">
    <property type="entry name" value="FYRN"/>
    <property type="match status" value="1"/>
</dbReference>
<dbReference type="InterPro" id="IPR003889">
    <property type="entry name" value="FYrich_C"/>
</dbReference>
<dbReference type="GO" id="GO:0000785">
    <property type="term" value="C:chromatin"/>
    <property type="evidence" value="ECO:0007669"/>
    <property type="project" value="TreeGrafter"/>
</dbReference>
<dbReference type="Pfam" id="PF13831">
    <property type="entry name" value="PHD_2"/>
    <property type="match status" value="1"/>
</dbReference>
<feature type="domain" description="SET" evidence="13">
    <location>
        <begin position="891"/>
        <end position="1009"/>
    </location>
</feature>
<dbReference type="InterPro" id="IPR034732">
    <property type="entry name" value="EPHD"/>
</dbReference>
<keyword evidence="4" id="KW-0949">S-adenosyl-L-methionine</keyword>
<dbReference type="GO" id="GO:0008270">
    <property type="term" value="F:zinc ion binding"/>
    <property type="evidence" value="ECO:0007669"/>
    <property type="project" value="UniProtKB-KW"/>
</dbReference>
<dbReference type="EMBL" id="JACGCM010002027">
    <property type="protein sequence ID" value="KAF6145841.1"/>
    <property type="molecule type" value="Genomic_DNA"/>
</dbReference>
<evidence type="ECO:0000256" key="3">
    <source>
        <dbReference type="ARBA" id="ARBA00022679"/>
    </source>
</evidence>
<dbReference type="Pfam" id="PF13832">
    <property type="entry name" value="zf-HC5HC2H_2"/>
    <property type="match status" value="1"/>
</dbReference>
<dbReference type="PANTHER" id="PTHR13793:SF140">
    <property type="entry name" value="HISTONE-LYSINE N-METHYLTRANSFERASE ATX2"/>
    <property type="match status" value="1"/>
</dbReference>
<keyword evidence="9" id="KW-0539">Nucleus</keyword>
<dbReference type="PROSITE" id="PS51543">
    <property type="entry name" value="FYRC"/>
    <property type="match status" value="1"/>
</dbReference>
<dbReference type="AlphaFoldDB" id="A0A7J7LT46"/>
<dbReference type="GO" id="GO:0032259">
    <property type="term" value="P:methylation"/>
    <property type="evidence" value="ECO:0007669"/>
    <property type="project" value="UniProtKB-KW"/>
</dbReference>
<dbReference type="GO" id="GO:0006357">
    <property type="term" value="P:regulation of transcription by RNA polymerase II"/>
    <property type="evidence" value="ECO:0007669"/>
    <property type="project" value="TreeGrafter"/>
</dbReference>
<dbReference type="OrthoDB" id="308383at2759"/>
<dbReference type="CDD" id="cd20404">
    <property type="entry name" value="Tudor_Agenet_AtEML-like"/>
    <property type="match status" value="1"/>
</dbReference>
<dbReference type="FunFam" id="2.170.270.10:FF:000040">
    <property type="entry name" value="Histone-lysine N-methyltransferase"/>
    <property type="match status" value="1"/>
</dbReference>
<dbReference type="SMART" id="SM00542">
    <property type="entry name" value="FYRC"/>
    <property type="match status" value="1"/>
</dbReference>
<evidence type="ECO:0000256" key="4">
    <source>
        <dbReference type="ARBA" id="ARBA00022691"/>
    </source>
</evidence>
<dbReference type="SUPFAM" id="SSF57903">
    <property type="entry name" value="FYVE/PHD zinc finger"/>
    <property type="match status" value="2"/>
</dbReference>
<dbReference type="PROSITE" id="PS50016">
    <property type="entry name" value="ZF_PHD_2"/>
    <property type="match status" value="1"/>
</dbReference>
<name>A0A7J7LT46_9MAGN</name>
<keyword evidence="8" id="KW-0156">Chromatin regulator</keyword>
<dbReference type="InterPro" id="IPR001214">
    <property type="entry name" value="SET_dom"/>
</dbReference>
<dbReference type="InterPro" id="IPR042010">
    <property type="entry name" value="ATX1/2_PHD"/>
</dbReference>